<dbReference type="AlphaFoldDB" id="A0A369JB65"/>
<proteinExistence type="predicted"/>
<sequence length="251" mass="26815">MIYLGYVLYALTSLTAATVVTPRDPPATYGPWTSLGCWVDSPVNRTLHVAMGGSSTNTVETCLDACSAAGYPLGGVEFGSECFCGNAILYNYGLSESGCSFSCSGNPDEICGGAGAINIYHNGDLPYTVGPAMAVYSYGGYSGYFNDVYEGLCYRYNSFTGGLNELKFPPVPQISIENMTVENCINGCRAGGYYIAGLRYGQECWCDAKTFWKLPLGENRPNAACNIPCTGDATQFCGGTNNLLAYYGHPY</sequence>
<evidence type="ECO:0000259" key="8">
    <source>
        <dbReference type="PROSITE" id="PS51212"/>
    </source>
</evidence>
<keyword evidence="4" id="KW-1133">Transmembrane helix</keyword>
<dbReference type="InParanoid" id="A0A369JB65"/>
<dbReference type="OrthoDB" id="5985073at2759"/>
<evidence type="ECO:0000256" key="3">
    <source>
        <dbReference type="ARBA" id="ARBA00022729"/>
    </source>
</evidence>
<evidence type="ECO:0000313" key="9">
    <source>
        <dbReference type="EMBL" id="RDB18582.1"/>
    </source>
</evidence>
<dbReference type="PANTHER" id="PTHR24269">
    <property type="entry name" value="KREMEN PROTEIN"/>
    <property type="match status" value="1"/>
</dbReference>
<dbReference type="InterPro" id="IPR002889">
    <property type="entry name" value="WSC_carb-bd"/>
</dbReference>
<evidence type="ECO:0000256" key="7">
    <source>
        <dbReference type="SAM" id="SignalP"/>
    </source>
</evidence>
<keyword evidence="3 7" id="KW-0732">Signal</keyword>
<comment type="subcellular location">
    <subcellularLocation>
        <location evidence="1">Membrane</location>
        <topology evidence="1">Single-pass membrane protein</topology>
    </subcellularLocation>
</comment>
<comment type="caution">
    <text evidence="9">The sequence shown here is derived from an EMBL/GenBank/DDBJ whole genome shotgun (WGS) entry which is preliminary data.</text>
</comment>
<feature type="domain" description="WSC" evidence="8">
    <location>
        <begin position="146"/>
        <end position="250"/>
    </location>
</feature>
<dbReference type="GO" id="GO:0005886">
    <property type="term" value="C:plasma membrane"/>
    <property type="evidence" value="ECO:0007669"/>
    <property type="project" value="TreeGrafter"/>
</dbReference>
<keyword evidence="2" id="KW-0812">Transmembrane</keyword>
<evidence type="ECO:0000256" key="6">
    <source>
        <dbReference type="ARBA" id="ARBA00023180"/>
    </source>
</evidence>
<dbReference type="SMART" id="SM00321">
    <property type="entry name" value="WSC"/>
    <property type="match status" value="2"/>
</dbReference>
<evidence type="ECO:0000256" key="4">
    <source>
        <dbReference type="ARBA" id="ARBA00022989"/>
    </source>
</evidence>
<keyword evidence="10" id="KW-1185">Reference proteome</keyword>
<organism evidence="9 10">
    <name type="scientific">Hypsizygus marmoreus</name>
    <name type="common">White beech mushroom</name>
    <name type="synonym">Agaricus marmoreus</name>
    <dbReference type="NCBI Taxonomy" id="39966"/>
    <lineage>
        <taxon>Eukaryota</taxon>
        <taxon>Fungi</taxon>
        <taxon>Dikarya</taxon>
        <taxon>Basidiomycota</taxon>
        <taxon>Agaricomycotina</taxon>
        <taxon>Agaricomycetes</taxon>
        <taxon>Agaricomycetidae</taxon>
        <taxon>Agaricales</taxon>
        <taxon>Tricholomatineae</taxon>
        <taxon>Lyophyllaceae</taxon>
        <taxon>Hypsizygus</taxon>
    </lineage>
</organism>
<name>A0A369JB65_HYPMA</name>
<keyword evidence="6" id="KW-0325">Glycoprotein</keyword>
<evidence type="ECO:0000256" key="1">
    <source>
        <dbReference type="ARBA" id="ARBA00004167"/>
    </source>
</evidence>
<dbReference type="PANTHER" id="PTHR24269:SF16">
    <property type="entry name" value="PROTEIN SLG1"/>
    <property type="match status" value="1"/>
</dbReference>
<dbReference type="Proteomes" id="UP000076154">
    <property type="component" value="Unassembled WGS sequence"/>
</dbReference>
<evidence type="ECO:0000313" key="10">
    <source>
        <dbReference type="Proteomes" id="UP000076154"/>
    </source>
</evidence>
<dbReference type="STRING" id="39966.A0A369JB65"/>
<protein>
    <recommendedName>
        <fullName evidence="8">WSC domain-containing protein</fullName>
    </recommendedName>
</protein>
<evidence type="ECO:0000256" key="5">
    <source>
        <dbReference type="ARBA" id="ARBA00023136"/>
    </source>
</evidence>
<feature type="signal peptide" evidence="7">
    <location>
        <begin position="1"/>
        <end position="17"/>
    </location>
</feature>
<reference evidence="9" key="1">
    <citation type="submission" date="2018-04" db="EMBL/GenBank/DDBJ databases">
        <title>Whole genome sequencing of Hypsizygus marmoreus.</title>
        <authorList>
            <person name="Choi I.-G."/>
            <person name="Min B."/>
            <person name="Kim J.-G."/>
            <person name="Kim S."/>
            <person name="Oh Y.-L."/>
            <person name="Kong W.-S."/>
            <person name="Park H."/>
            <person name="Jeong J."/>
            <person name="Song E.-S."/>
        </authorList>
    </citation>
    <scope>NUCLEOTIDE SEQUENCE [LARGE SCALE GENOMIC DNA]</scope>
    <source>
        <strain evidence="9">51987-8</strain>
    </source>
</reference>
<dbReference type="EMBL" id="LUEZ02000101">
    <property type="protein sequence ID" value="RDB18582.1"/>
    <property type="molecule type" value="Genomic_DNA"/>
</dbReference>
<dbReference type="Pfam" id="PF01822">
    <property type="entry name" value="WSC"/>
    <property type="match status" value="2"/>
</dbReference>
<feature type="chain" id="PRO_5017026268" description="WSC domain-containing protein" evidence="7">
    <location>
        <begin position="18"/>
        <end position="251"/>
    </location>
</feature>
<accession>A0A369JB65</accession>
<dbReference type="InterPro" id="IPR051836">
    <property type="entry name" value="Kremen_rcpt"/>
</dbReference>
<feature type="domain" description="WSC" evidence="8">
    <location>
        <begin position="31"/>
        <end position="123"/>
    </location>
</feature>
<dbReference type="PROSITE" id="PS51212">
    <property type="entry name" value="WSC"/>
    <property type="match status" value="2"/>
</dbReference>
<keyword evidence="5" id="KW-0472">Membrane</keyword>
<evidence type="ECO:0000256" key="2">
    <source>
        <dbReference type="ARBA" id="ARBA00022692"/>
    </source>
</evidence>
<gene>
    <name evidence="9" type="ORF">Hypma_000329</name>
</gene>